<dbReference type="VEuPathDB" id="FungiDB:FUN_005041"/>
<evidence type="ECO:0000313" key="1">
    <source>
        <dbReference type="EMBL" id="PKY57178.1"/>
    </source>
</evidence>
<organism evidence="1 2">
    <name type="scientific">Rhizophagus irregularis</name>
    <dbReference type="NCBI Taxonomy" id="588596"/>
    <lineage>
        <taxon>Eukaryota</taxon>
        <taxon>Fungi</taxon>
        <taxon>Fungi incertae sedis</taxon>
        <taxon>Mucoromycota</taxon>
        <taxon>Glomeromycotina</taxon>
        <taxon>Glomeromycetes</taxon>
        <taxon>Glomerales</taxon>
        <taxon>Glomeraceae</taxon>
        <taxon>Rhizophagus</taxon>
    </lineage>
</organism>
<keyword evidence="2" id="KW-1185">Reference proteome</keyword>
<accession>A0A2I1HE75</accession>
<proteinExistence type="predicted"/>
<protein>
    <submittedName>
        <fullName evidence="1">Uncharacterized protein</fullName>
    </submittedName>
</protein>
<sequence>MNPPLVTYTAAPYKDVCVNNRTNPNGIVPCGSEFDNNASLELELIVLYAMIGGVQKLSVTEDSQKYPHPKGQCKQAKPGTERTYAMGQRVKLSDYDIKALNALYLSPPYLSTLRRNLNKVKSGDHNFLIRVLDFTNFILASDESGAALLEYPKVLIFRPYPIKH</sequence>
<gene>
    <name evidence="1" type="ORF">RhiirA4_478072</name>
</gene>
<dbReference type="AlphaFoldDB" id="A0A2I1HE75"/>
<reference evidence="1 2" key="1">
    <citation type="submission" date="2015-10" db="EMBL/GenBank/DDBJ databases">
        <title>Genome analyses suggest a sexual origin of heterokaryosis in a supposedly ancient asexual fungus.</title>
        <authorList>
            <person name="Ropars J."/>
            <person name="Sedzielewska K."/>
            <person name="Noel J."/>
            <person name="Charron P."/>
            <person name="Farinelli L."/>
            <person name="Marton T."/>
            <person name="Kruger M."/>
            <person name="Pelin A."/>
            <person name="Brachmann A."/>
            <person name="Corradi N."/>
        </authorList>
    </citation>
    <scope>NUCLEOTIDE SEQUENCE [LARGE SCALE GENOMIC DNA]</scope>
    <source>
        <strain evidence="1 2">A4</strain>
    </source>
</reference>
<dbReference type="Proteomes" id="UP000234323">
    <property type="component" value="Unassembled WGS sequence"/>
</dbReference>
<comment type="caution">
    <text evidence="1">The sequence shown here is derived from an EMBL/GenBank/DDBJ whole genome shotgun (WGS) entry which is preliminary data.</text>
</comment>
<dbReference type="EMBL" id="LLXI01002460">
    <property type="protein sequence ID" value="PKY57178.1"/>
    <property type="molecule type" value="Genomic_DNA"/>
</dbReference>
<evidence type="ECO:0000313" key="2">
    <source>
        <dbReference type="Proteomes" id="UP000234323"/>
    </source>
</evidence>
<name>A0A2I1HE75_9GLOM</name>